<dbReference type="Gene3D" id="1.10.238.20">
    <property type="entry name" value="Pheromone/general odorant binding protein domain"/>
    <property type="match status" value="1"/>
</dbReference>
<organism evidence="2 3">
    <name type="scientific">Agrilus planipennis</name>
    <name type="common">Emerald ash borer</name>
    <name type="synonym">Agrilus marcopoli</name>
    <dbReference type="NCBI Taxonomy" id="224129"/>
    <lineage>
        <taxon>Eukaryota</taxon>
        <taxon>Metazoa</taxon>
        <taxon>Ecdysozoa</taxon>
        <taxon>Arthropoda</taxon>
        <taxon>Hexapoda</taxon>
        <taxon>Insecta</taxon>
        <taxon>Pterygota</taxon>
        <taxon>Neoptera</taxon>
        <taxon>Endopterygota</taxon>
        <taxon>Coleoptera</taxon>
        <taxon>Polyphaga</taxon>
        <taxon>Elateriformia</taxon>
        <taxon>Buprestoidea</taxon>
        <taxon>Buprestidae</taxon>
        <taxon>Agrilinae</taxon>
        <taxon>Agrilus</taxon>
    </lineage>
</organism>
<dbReference type="CDD" id="cd23992">
    <property type="entry name" value="PBP_GOBP"/>
    <property type="match status" value="1"/>
</dbReference>
<keyword evidence="1" id="KW-0732">Signal</keyword>
<sequence>MFRLGFIVLVALFLGNVAAEEVNPFEEDIQHLLEMRKICEEKFPVSKETVESLKQGIYPSEADDPNVCENVLCVIKGRGFVDEDGNVMQKNFPEKMWNAMPENCKENRGSDICEKVKNFYQCLFAVFHGNGHK</sequence>
<keyword evidence="2" id="KW-1185">Reference proteome</keyword>
<dbReference type="InterPro" id="IPR036728">
    <property type="entry name" value="PBP_GOBP_sf"/>
</dbReference>
<dbReference type="OrthoDB" id="8194670at2759"/>
<feature type="signal peptide" evidence="1">
    <location>
        <begin position="1"/>
        <end position="19"/>
    </location>
</feature>
<dbReference type="GO" id="GO:0005549">
    <property type="term" value="F:odorant binding"/>
    <property type="evidence" value="ECO:0007669"/>
    <property type="project" value="InterPro"/>
</dbReference>
<evidence type="ECO:0000256" key="1">
    <source>
        <dbReference type="SAM" id="SignalP"/>
    </source>
</evidence>
<feature type="chain" id="PRO_5010691683" evidence="1">
    <location>
        <begin position="20"/>
        <end position="133"/>
    </location>
</feature>
<evidence type="ECO:0000313" key="2">
    <source>
        <dbReference type="Proteomes" id="UP000192223"/>
    </source>
</evidence>
<dbReference type="KEGG" id="apln:108739406"/>
<dbReference type="Proteomes" id="UP000192223">
    <property type="component" value="Unplaced"/>
</dbReference>
<protein>
    <submittedName>
        <fullName evidence="3">Uncharacterized protein LOC108739406</fullName>
    </submittedName>
</protein>
<dbReference type="InterPro" id="IPR006170">
    <property type="entry name" value="PBP/GOBP"/>
</dbReference>
<dbReference type="RefSeq" id="XP_018328798.1">
    <property type="nucleotide sequence ID" value="XM_018473296.1"/>
</dbReference>
<dbReference type="Pfam" id="PF01395">
    <property type="entry name" value="PBP_GOBP"/>
    <property type="match status" value="1"/>
</dbReference>
<gene>
    <name evidence="3" type="primary">LOC108739406</name>
</gene>
<dbReference type="AlphaFoldDB" id="A0A1W4X8S1"/>
<dbReference type="InParanoid" id="A0A1W4X8S1"/>
<proteinExistence type="predicted"/>
<dbReference type="GeneID" id="108739406"/>
<reference evidence="3" key="1">
    <citation type="submission" date="2025-08" db="UniProtKB">
        <authorList>
            <consortium name="RefSeq"/>
        </authorList>
    </citation>
    <scope>IDENTIFICATION</scope>
    <source>
        <tissue evidence="3">Entire body</tissue>
    </source>
</reference>
<dbReference type="SUPFAM" id="SSF47565">
    <property type="entry name" value="Insect pheromone/odorant-binding proteins"/>
    <property type="match status" value="1"/>
</dbReference>
<accession>A0A1W4X8S1</accession>
<dbReference type="SMART" id="SM00708">
    <property type="entry name" value="PhBP"/>
    <property type="match status" value="1"/>
</dbReference>
<name>A0A1W4X8S1_AGRPL</name>
<evidence type="ECO:0000313" key="3">
    <source>
        <dbReference type="RefSeq" id="XP_018328798.1"/>
    </source>
</evidence>